<dbReference type="Gene3D" id="2.40.128.20">
    <property type="match status" value="1"/>
</dbReference>
<dbReference type="Proteomes" id="UP000248555">
    <property type="component" value="Unassembled WGS sequence"/>
</dbReference>
<name>A0A327YL69_9BACL</name>
<evidence type="ECO:0000313" key="2">
    <source>
        <dbReference type="Proteomes" id="UP000248555"/>
    </source>
</evidence>
<dbReference type="InterPro" id="IPR015231">
    <property type="entry name" value="DUF1934"/>
</dbReference>
<protein>
    <submittedName>
        <fullName evidence="1">Uncharacterized beta-barrel protein YwiB (DUF1934 family)</fullName>
    </submittedName>
</protein>
<comment type="caution">
    <text evidence="1">The sequence shown here is derived from an EMBL/GenBank/DDBJ whole genome shotgun (WGS) entry which is preliminary data.</text>
</comment>
<dbReference type="OrthoDB" id="2352933at2"/>
<gene>
    <name evidence="1" type="ORF">B0I26_104137</name>
</gene>
<dbReference type="SUPFAM" id="SSF50814">
    <property type="entry name" value="Lipocalins"/>
    <property type="match status" value="1"/>
</dbReference>
<keyword evidence="2" id="KW-1185">Reference proteome</keyword>
<dbReference type="EMBL" id="QLMH01000004">
    <property type="protein sequence ID" value="RAK20485.1"/>
    <property type="molecule type" value="Genomic_DNA"/>
</dbReference>
<dbReference type="RefSeq" id="WP_111644781.1">
    <property type="nucleotide sequence ID" value="NZ_QLMH01000004.1"/>
</dbReference>
<dbReference type="InterPro" id="IPR012674">
    <property type="entry name" value="Calycin"/>
</dbReference>
<sequence length="145" mass="16842">MDQTTGTPIRLKQVTEIRDGFRKETVAFETNGLYYLKGNTVYLSFEEEQETGKVKTIIKIAGEEVTVLRSGAVNMRHVFRKSKETTGNYQSPFGHFTMKTKTENVQYQYNEKTKKGQLFFSYILQLQNQQSGRYSITITFREARV</sequence>
<dbReference type="AlphaFoldDB" id="A0A327YL69"/>
<accession>A0A327YL69</accession>
<evidence type="ECO:0000313" key="1">
    <source>
        <dbReference type="EMBL" id="RAK20485.1"/>
    </source>
</evidence>
<dbReference type="Pfam" id="PF09148">
    <property type="entry name" value="DUF1934"/>
    <property type="match status" value="1"/>
</dbReference>
<proteinExistence type="predicted"/>
<organism evidence="1 2">
    <name type="scientific">Paranoxybacillus vitaminiphilus</name>
    <dbReference type="NCBI Taxonomy" id="581036"/>
    <lineage>
        <taxon>Bacteria</taxon>
        <taxon>Bacillati</taxon>
        <taxon>Bacillota</taxon>
        <taxon>Bacilli</taxon>
        <taxon>Bacillales</taxon>
        <taxon>Anoxybacillaceae</taxon>
        <taxon>Paranoxybacillus</taxon>
    </lineage>
</organism>
<reference evidence="1 2" key="1">
    <citation type="submission" date="2018-06" db="EMBL/GenBank/DDBJ databases">
        <title>Genomic Encyclopedia of Type Strains, Phase III (KMG-III): the genomes of soil and plant-associated and newly described type strains.</title>
        <authorList>
            <person name="Whitman W."/>
        </authorList>
    </citation>
    <scope>NUCLEOTIDE SEQUENCE [LARGE SCALE GENOMIC DNA]</scope>
    <source>
        <strain evidence="1 2">CGMCC 1.8979</strain>
    </source>
</reference>